<comment type="caution">
    <text evidence="1">The sequence shown here is derived from an EMBL/GenBank/DDBJ whole genome shotgun (WGS) entry which is preliminary data.</text>
</comment>
<dbReference type="EMBL" id="MHJG01000025">
    <property type="protein sequence ID" value="OGY63189.1"/>
    <property type="molecule type" value="Genomic_DNA"/>
</dbReference>
<accession>A0A1G1ZFI4</accession>
<proteinExistence type="predicted"/>
<dbReference type="AlphaFoldDB" id="A0A1G1ZFI4"/>
<dbReference type="STRING" id="1798404.A3B92_03755"/>
<evidence type="ECO:0000313" key="2">
    <source>
        <dbReference type="Proteomes" id="UP000177960"/>
    </source>
</evidence>
<organism evidence="1 2">
    <name type="scientific">Candidatus Harrisonbacteria bacterium RIFCSPHIGHO2_02_FULL_42_16</name>
    <dbReference type="NCBI Taxonomy" id="1798404"/>
    <lineage>
        <taxon>Bacteria</taxon>
        <taxon>Candidatus Harrisoniibacteriota</taxon>
    </lineage>
</organism>
<sequence length="171" mass="19799">MADWRLEIPKGFEDPENRIKIEEAGWIILKDESGRPKKEDVVIVDGKTKTFAYGSVASLDKFGDSVIFENENLGLYVELFNFFSQGKISMIWGKEHTHKSFTEGGAALYFNGIWHIKKIDERMKFADMQYFYVSGKMIIRELSVICFQMVNGLENINHKFLITRELDSPDE</sequence>
<reference evidence="1 2" key="1">
    <citation type="journal article" date="2016" name="Nat. Commun.">
        <title>Thousands of microbial genomes shed light on interconnected biogeochemical processes in an aquifer system.</title>
        <authorList>
            <person name="Anantharaman K."/>
            <person name="Brown C.T."/>
            <person name="Hug L.A."/>
            <person name="Sharon I."/>
            <person name="Castelle C.J."/>
            <person name="Probst A.J."/>
            <person name="Thomas B.C."/>
            <person name="Singh A."/>
            <person name="Wilkins M.J."/>
            <person name="Karaoz U."/>
            <person name="Brodie E.L."/>
            <person name="Williams K.H."/>
            <person name="Hubbard S.S."/>
            <person name="Banfield J.F."/>
        </authorList>
    </citation>
    <scope>NUCLEOTIDE SEQUENCE [LARGE SCALE GENOMIC DNA]</scope>
</reference>
<evidence type="ECO:0000313" key="1">
    <source>
        <dbReference type="EMBL" id="OGY63189.1"/>
    </source>
</evidence>
<dbReference type="Proteomes" id="UP000177960">
    <property type="component" value="Unassembled WGS sequence"/>
</dbReference>
<protein>
    <submittedName>
        <fullName evidence="1">Uncharacterized protein</fullName>
    </submittedName>
</protein>
<gene>
    <name evidence="1" type="ORF">A3B92_03755</name>
</gene>
<name>A0A1G1ZFI4_9BACT</name>